<feature type="region of interest" description="Disordered" evidence="1">
    <location>
        <begin position="249"/>
        <end position="268"/>
    </location>
</feature>
<dbReference type="PROSITE" id="PS51257">
    <property type="entry name" value="PROKAR_LIPOPROTEIN"/>
    <property type="match status" value="1"/>
</dbReference>
<dbReference type="Proteomes" id="UP000063699">
    <property type="component" value="Chromosome"/>
</dbReference>
<evidence type="ECO:0000256" key="2">
    <source>
        <dbReference type="SAM" id="SignalP"/>
    </source>
</evidence>
<feature type="signal peptide" evidence="2">
    <location>
        <begin position="1"/>
        <end position="21"/>
    </location>
</feature>
<evidence type="ECO:0008006" key="5">
    <source>
        <dbReference type="Google" id="ProtNLM"/>
    </source>
</evidence>
<gene>
    <name evidence="3" type="ORF">AOZ06_49510</name>
</gene>
<keyword evidence="2" id="KW-0732">Signal</keyword>
<dbReference type="KEGG" id="kphy:AOZ06_49510"/>
<name>A0A0N9IBX9_9PSEU</name>
<keyword evidence="4" id="KW-1185">Reference proteome</keyword>
<dbReference type="EMBL" id="CP012752">
    <property type="protein sequence ID" value="ALG13846.1"/>
    <property type="molecule type" value="Genomic_DNA"/>
</dbReference>
<reference evidence="3 4" key="1">
    <citation type="submission" date="2015-07" db="EMBL/GenBank/DDBJ databases">
        <title>Genome sequencing of Kibdelosporangium phytohabitans.</title>
        <authorList>
            <person name="Qin S."/>
            <person name="Xing K."/>
        </authorList>
    </citation>
    <scope>NUCLEOTIDE SEQUENCE [LARGE SCALE GENOMIC DNA]</scope>
    <source>
        <strain evidence="3 4">KLBMP1111</strain>
    </source>
</reference>
<organism evidence="3 4">
    <name type="scientific">Kibdelosporangium phytohabitans</name>
    <dbReference type="NCBI Taxonomy" id="860235"/>
    <lineage>
        <taxon>Bacteria</taxon>
        <taxon>Bacillati</taxon>
        <taxon>Actinomycetota</taxon>
        <taxon>Actinomycetes</taxon>
        <taxon>Pseudonocardiales</taxon>
        <taxon>Pseudonocardiaceae</taxon>
        <taxon>Kibdelosporangium</taxon>
    </lineage>
</organism>
<dbReference type="AlphaFoldDB" id="A0A0N9IBX9"/>
<sequence>MMRVTRLALVALLLTAGCGQSVTGVAVPDPEAARQATAGLYSSSVKAVEKYIRETRDFRGTIFFYAAVNERKSGSDVDITMRGVPPSTIIKSRSKTPPGYDYDIYHPANDPLDYVRLGKAYTSIAPTPWVSMQTTGADIDCAITGIQTLCKIISALDATDKAPPPGRDTTGTRLPDGSTEVRTDITLKAFVDNAVINIPADVAKLIDPELMSRLVAVKIVVNSDRTLRKAEVRGEVRSAKTKVQVEVGYESRGPSDATDFPAAPPPGEITALPADRAARTDFWNRMAAVQK</sequence>
<feature type="chain" id="PRO_5006036033" description="Lipoprotein" evidence="2">
    <location>
        <begin position="22"/>
        <end position="291"/>
    </location>
</feature>
<evidence type="ECO:0000313" key="3">
    <source>
        <dbReference type="EMBL" id="ALG13846.1"/>
    </source>
</evidence>
<protein>
    <recommendedName>
        <fullName evidence="5">Lipoprotein</fullName>
    </recommendedName>
</protein>
<proteinExistence type="predicted"/>
<evidence type="ECO:0000313" key="4">
    <source>
        <dbReference type="Proteomes" id="UP000063699"/>
    </source>
</evidence>
<evidence type="ECO:0000256" key="1">
    <source>
        <dbReference type="SAM" id="MobiDB-lite"/>
    </source>
</evidence>
<accession>A0A0N9IBX9</accession>